<feature type="transmembrane region" description="Helical" evidence="1">
    <location>
        <begin position="73"/>
        <end position="95"/>
    </location>
</feature>
<dbReference type="Proteomes" id="UP000008461">
    <property type="component" value="Chromosome"/>
</dbReference>
<accession>F4KUS9</accession>
<dbReference type="STRING" id="760192.Halhy_5659"/>
<keyword evidence="1" id="KW-0812">Transmembrane</keyword>
<feature type="transmembrane region" description="Helical" evidence="1">
    <location>
        <begin position="45"/>
        <end position="67"/>
    </location>
</feature>
<keyword evidence="3" id="KW-1185">Reference proteome</keyword>
<dbReference type="AlphaFoldDB" id="F4KUS9"/>
<sequence length="113" mass="12681">MEEPASATELLFERIEAYGKTTIELTKLRALDTFSSILTSLVARLSVIVMFSLFVIVLNIGVALMLGEWLGKTYYGFFIVAGFYLVIGIVSHFFLHKWIKAPVSNLIIPHSLQ</sequence>
<dbReference type="RefSeq" id="WP_013768011.1">
    <property type="nucleotide sequence ID" value="NC_015510.1"/>
</dbReference>
<protein>
    <submittedName>
        <fullName evidence="2">Uncharacterized protein</fullName>
    </submittedName>
</protein>
<organism evidence="2 3">
    <name type="scientific">Haliscomenobacter hydrossis (strain ATCC 27775 / DSM 1100 / LMG 10767 / O)</name>
    <dbReference type="NCBI Taxonomy" id="760192"/>
    <lineage>
        <taxon>Bacteria</taxon>
        <taxon>Pseudomonadati</taxon>
        <taxon>Bacteroidota</taxon>
        <taxon>Saprospiria</taxon>
        <taxon>Saprospirales</taxon>
        <taxon>Haliscomenobacteraceae</taxon>
        <taxon>Haliscomenobacter</taxon>
    </lineage>
</organism>
<dbReference type="eggNOG" id="ENOG5033623">
    <property type="taxonomic scope" value="Bacteria"/>
</dbReference>
<dbReference type="EMBL" id="CP002691">
    <property type="protein sequence ID" value="AEE53482.1"/>
    <property type="molecule type" value="Genomic_DNA"/>
</dbReference>
<evidence type="ECO:0000313" key="3">
    <source>
        <dbReference type="Proteomes" id="UP000008461"/>
    </source>
</evidence>
<keyword evidence="1" id="KW-1133">Transmembrane helix</keyword>
<evidence type="ECO:0000313" key="2">
    <source>
        <dbReference type="EMBL" id="AEE53482.1"/>
    </source>
</evidence>
<dbReference type="HOGENOM" id="CLU_153095_2_0_10"/>
<reference key="2">
    <citation type="submission" date="2011-04" db="EMBL/GenBank/DDBJ databases">
        <title>Complete sequence of chromosome of Haliscomenobacter hydrossis DSM 1100.</title>
        <authorList>
            <consortium name="US DOE Joint Genome Institute (JGI-PGF)"/>
            <person name="Lucas S."/>
            <person name="Han J."/>
            <person name="Lapidus A."/>
            <person name="Bruce D."/>
            <person name="Goodwin L."/>
            <person name="Pitluck S."/>
            <person name="Peters L."/>
            <person name="Kyrpides N."/>
            <person name="Mavromatis K."/>
            <person name="Ivanova N."/>
            <person name="Ovchinnikova G."/>
            <person name="Pagani I."/>
            <person name="Daligault H."/>
            <person name="Detter J.C."/>
            <person name="Han C."/>
            <person name="Land M."/>
            <person name="Hauser L."/>
            <person name="Markowitz V."/>
            <person name="Cheng J.-F."/>
            <person name="Hugenholtz P."/>
            <person name="Woyke T."/>
            <person name="Wu D."/>
            <person name="Verbarg S."/>
            <person name="Frueling A."/>
            <person name="Brambilla E."/>
            <person name="Klenk H.-P."/>
            <person name="Eisen J.A."/>
        </authorList>
    </citation>
    <scope>NUCLEOTIDE SEQUENCE</scope>
    <source>
        <strain>DSM 1100</strain>
    </source>
</reference>
<gene>
    <name evidence="2" type="ordered locus">Halhy_5659</name>
</gene>
<keyword evidence="1" id="KW-0472">Membrane</keyword>
<reference evidence="2 3" key="1">
    <citation type="journal article" date="2011" name="Stand. Genomic Sci.">
        <title>Complete genome sequence of Haliscomenobacter hydrossis type strain (O).</title>
        <authorList>
            <consortium name="US DOE Joint Genome Institute (JGI-PGF)"/>
            <person name="Daligault H."/>
            <person name="Lapidus A."/>
            <person name="Zeytun A."/>
            <person name="Nolan M."/>
            <person name="Lucas S."/>
            <person name="Del Rio T.G."/>
            <person name="Tice H."/>
            <person name="Cheng J.F."/>
            <person name="Tapia R."/>
            <person name="Han C."/>
            <person name="Goodwin L."/>
            <person name="Pitluck S."/>
            <person name="Liolios K."/>
            <person name="Pagani I."/>
            <person name="Ivanova N."/>
            <person name="Huntemann M."/>
            <person name="Mavromatis K."/>
            <person name="Mikhailova N."/>
            <person name="Pati A."/>
            <person name="Chen A."/>
            <person name="Palaniappan K."/>
            <person name="Land M."/>
            <person name="Hauser L."/>
            <person name="Brambilla E.M."/>
            <person name="Rohde M."/>
            <person name="Verbarg S."/>
            <person name="Goker M."/>
            <person name="Bristow J."/>
            <person name="Eisen J.A."/>
            <person name="Markowitz V."/>
            <person name="Hugenholtz P."/>
            <person name="Kyrpides N.C."/>
            <person name="Klenk H.P."/>
            <person name="Woyke T."/>
        </authorList>
    </citation>
    <scope>NUCLEOTIDE SEQUENCE [LARGE SCALE GENOMIC DNA]</scope>
    <source>
        <strain evidence="3">ATCC 27775 / DSM 1100 / LMG 10767 / O</strain>
    </source>
</reference>
<proteinExistence type="predicted"/>
<dbReference type="OrthoDB" id="678770at2"/>
<name>F4KUS9_HALH1</name>
<evidence type="ECO:0000256" key="1">
    <source>
        <dbReference type="SAM" id="Phobius"/>
    </source>
</evidence>
<dbReference type="KEGG" id="hhy:Halhy_5659"/>